<dbReference type="InterPro" id="IPR051704">
    <property type="entry name" value="FAD_aromatic-hydroxylase"/>
</dbReference>
<dbReference type="InterPro" id="IPR036188">
    <property type="entry name" value="FAD/NAD-bd_sf"/>
</dbReference>
<feature type="domain" description="FAD-binding" evidence="1">
    <location>
        <begin position="2"/>
        <end position="159"/>
    </location>
</feature>
<evidence type="ECO:0000313" key="2">
    <source>
        <dbReference type="EMBL" id="GES10483.1"/>
    </source>
</evidence>
<dbReference type="GO" id="GO:0071949">
    <property type="term" value="F:FAD binding"/>
    <property type="evidence" value="ECO:0007669"/>
    <property type="project" value="InterPro"/>
</dbReference>
<dbReference type="Gene3D" id="3.50.50.60">
    <property type="entry name" value="FAD/NAD(P)-binding domain"/>
    <property type="match status" value="1"/>
</dbReference>
<dbReference type="PRINTS" id="PR00420">
    <property type="entry name" value="RNGMNOXGNASE"/>
</dbReference>
<proteinExistence type="predicted"/>
<evidence type="ECO:0000313" key="3">
    <source>
        <dbReference type="Proteomes" id="UP000331127"/>
    </source>
</evidence>
<accession>A0A5M3WV93</accession>
<evidence type="ECO:0000259" key="1">
    <source>
        <dbReference type="Pfam" id="PF01494"/>
    </source>
</evidence>
<dbReference type="InterPro" id="IPR002938">
    <property type="entry name" value="FAD-bd"/>
</dbReference>
<dbReference type="EMBL" id="BLAE01000022">
    <property type="protein sequence ID" value="GES10483.1"/>
    <property type="molecule type" value="Genomic_DNA"/>
</dbReference>
<feature type="domain" description="FAD-binding" evidence="1">
    <location>
        <begin position="268"/>
        <end position="335"/>
    </location>
</feature>
<sequence>MLISGASIAGTTLAYWLRRHGLTPTVVERAPAIRDGGYKVDIRGAALDVADRMGVLPSIRARRTDVRGGSIVTATGRQVAAMDGDTFGGRHGGDAEILRGDLNRLLYDLTKDDVEYLFDDSIAALVQRGDGVQVTFESGAVRDFDVVVGADGLHSHTRALAFGPESSFVHDLGYYVSIFSVPNHLGLDRWELTYVAPGRTALTYSTAGDGGAKAMFLFASPPLAYGHRDRARQEALLAEAYAGEGWEVPRLLAGAAQAGDFYFDSLSQVRMDSWSRGRVALVGDAAYCASPASGQGTSLALVGAYVLAGELAAAGDLRAGLAAYEREMRPFAEANQKLGPANIKRMVLRTRGQVRTSLAMLSLINRLPGGKRLMAKAIEPIRRAANAITLKTYE</sequence>
<comment type="caution">
    <text evidence="2">The sequence shown here is derived from an EMBL/GenBank/DDBJ whole genome shotgun (WGS) entry which is preliminary data.</text>
</comment>
<dbReference type="Proteomes" id="UP000331127">
    <property type="component" value="Unassembled WGS sequence"/>
</dbReference>
<organism evidence="2 3">
    <name type="scientific">Acrocarpospora macrocephala</name>
    <dbReference type="NCBI Taxonomy" id="150177"/>
    <lineage>
        <taxon>Bacteria</taxon>
        <taxon>Bacillati</taxon>
        <taxon>Actinomycetota</taxon>
        <taxon>Actinomycetes</taxon>
        <taxon>Streptosporangiales</taxon>
        <taxon>Streptosporangiaceae</taxon>
        <taxon>Acrocarpospora</taxon>
    </lineage>
</organism>
<dbReference type="Pfam" id="PF01494">
    <property type="entry name" value="FAD_binding_3"/>
    <property type="match status" value="2"/>
</dbReference>
<name>A0A5M3WV93_9ACTN</name>
<dbReference type="SUPFAM" id="SSF51905">
    <property type="entry name" value="FAD/NAD(P)-binding domain"/>
    <property type="match status" value="1"/>
</dbReference>
<dbReference type="AlphaFoldDB" id="A0A5M3WV93"/>
<gene>
    <name evidence="2" type="ORF">Amac_040800</name>
</gene>
<dbReference type="PANTHER" id="PTHR46865">
    <property type="entry name" value="OXIDOREDUCTASE-RELATED"/>
    <property type="match status" value="1"/>
</dbReference>
<reference evidence="2 3" key="1">
    <citation type="submission" date="2019-10" db="EMBL/GenBank/DDBJ databases">
        <title>Whole genome shotgun sequence of Acrocarpospora macrocephala NBRC 16266.</title>
        <authorList>
            <person name="Ichikawa N."/>
            <person name="Kimura A."/>
            <person name="Kitahashi Y."/>
            <person name="Komaki H."/>
            <person name="Oguchi A."/>
        </authorList>
    </citation>
    <scope>NUCLEOTIDE SEQUENCE [LARGE SCALE GENOMIC DNA]</scope>
    <source>
        <strain evidence="2 3">NBRC 16266</strain>
    </source>
</reference>
<keyword evidence="3" id="KW-1185">Reference proteome</keyword>
<protein>
    <submittedName>
        <fullName evidence="2">FAD-dependent oxidoreductase</fullName>
    </submittedName>
</protein>
<dbReference type="Gene3D" id="3.30.9.10">
    <property type="entry name" value="D-Amino Acid Oxidase, subunit A, domain 2"/>
    <property type="match status" value="1"/>
</dbReference>
<dbReference type="PANTHER" id="PTHR46865:SF2">
    <property type="entry name" value="MONOOXYGENASE"/>
    <property type="match status" value="1"/>
</dbReference>